<reference evidence="2" key="1">
    <citation type="submission" date="2011-05" db="EMBL/GenBank/DDBJ databases">
        <authorList>
            <person name="Richards S.R."/>
            <person name="Qu J."/>
            <person name="Jiang H."/>
            <person name="Jhangiani S.N."/>
            <person name="Agravi P."/>
            <person name="Goodspeed R."/>
            <person name="Gross S."/>
            <person name="Mandapat C."/>
            <person name="Jackson L."/>
            <person name="Mathew T."/>
            <person name="Pu L."/>
            <person name="Thornton R."/>
            <person name="Saada N."/>
            <person name="Wilczek-Boney K.B."/>
            <person name="Lee S."/>
            <person name="Kovar C."/>
            <person name="Wu Y."/>
            <person name="Scherer S.E."/>
            <person name="Worley K.C."/>
            <person name="Muzny D.M."/>
            <person name="Gibbs R."/>
        </authorList>
    </citation>
    <scope>NUCLEOTIDE SEQUENCE</scope>
    <source>
        <strain evidence="2">Brora</strain>
    </source>
</reference>
<evidence type="ECO:0000313" key="2">
    <source>
        <dbReference type="Proteomes" id="UP000014500"/>
    </source>
</evidence>
<reference evidence="1" key="2">
    <citation type="submission" date="2015-02" db="UniProtKB">
        <authorList>
            <consortium name="EnsemblMetazoa"/>
        </authorList>
    </citation>
    <scope>IDENTIFICATION</scope>
</reference>
<keyword evidence="2" id="KW-1185">Reference proteome</keyword>
<sequence>MALLVSIVRTTWQHYATRSHTRIRNKARHNNGAHSIYRPNDLAIMQTQRVIHSLDIFTDEIEERRIIWKNELKSRINSKPSLWITELPDGLVSITFITNCPFRESSKIRTQKELSNGKLKIRLDDDSDVITDVDFYLFNVSFHAIEFYVTLPRLLLFFGCNVAIITGDVISSLHKEFSLGLVVAVV</sequence>
<dbReference type="AlphaFoldDB" id="T1JGX5"/>
<evidence type="ECO:0000313" key="1">
    <source>
        <dbReference type="EnsemblMetazoa" id="SMAR013102-PA"/>
    </source>
</evidence>
<proteinExistence type="predicted"/>
<dbReference type="EMBL" id="JH432213">
    <property type="status" value="NOT_ANNOTATED_CDS"/>
    <property type="molecule type" value="Genomic_DNA"/>
</dbReference>
<accession>T1JGX5</accession>
<organism evidence="1 2">
    <name type="scientific">Strigamia maritima</name>
    <name type="common">European centipede</name>
    <name type="synonym">Geophilus maritimus</name>
    <dbReference type="NCBI Taxonomy" id="126957"/>
    <lineage>
        <taxon>Eukaryota</taxon>
        <taxon>Metazoa</taxon>
        <taxon>Ecdysozoa</taxon>
        <taxon>Arthropoda</taxon>
        <taxon>Myriapoda</taxon>
        <taxon>Chilopoda</taxon>
        <taxon>Pleurostigmophora</taxon>
        <taxon>Geophilomorpha</taxon>
        <taxon>Linotaeniidae</taxon>
        <taxon>Strigamia</taxon>
    </lineage>
</organism>
<protein>
    <submittedName>
        <fullName evidence="1">Uncharacterized protein</fullName>
    </submittedName>
</protein>
<dbReference type="HOGENOM" id="CLU_1456222_0_0_1"/>
<dbReference type="Proteomes" id="UP000014500">
    <property type="component" value="Unassembled WGS sequence"/>
</dbReference>
<name>T1JGX5_STRMM</name>
<dbReference type="EnsemblMetazoa" id="SMAR013102-RA">
    <property type="protein sequence ID" value="SMAR013102-PA"/>
    <property type="gene ID" value="SMAR013102"/>
</dbReference>